<feature type="compositionally biased region" description="Pro residues" evidence="1">
    <location>
        <begin position="156"/>
        <end position="186"/>
    </location>
</feature>
<feature type="region of interest" description="Disordered" evidence="1">
    <location>
        <begin position="154"/>
        <end position="186"/>
    </location>
</feature>
<evidence type="ECO:0000313" key="5">
    <source>
        <dbReference type="Proteomes" id="UP000077202"/>
    </source>
</evidence>
<proteinExistence type="predicted"/>
<reference evidence="6" key="3">
    <citation type="journal article" date="2020" name="Curr. Biol.">
        <title>Chromatin organization in early land plants reveals an ancestral association between H3K27me3, transposons, and constitutive heterochromatin.</title>
        <authorList>
            <person name="Montgomery S.A."/>
            <person name="Tanizawa Y."/>
            <person name="Galik B."/>
            <person name="Wang N."/>
            <person name="Ito T."/>
            <person name="Mochizuki T."/>
            <person name="Akimcheva S."/>
            <person name="Bowman J.L."/>
            <person name="Cognat V."/>
            <person name="Marechal-Drouard L."/>
            <person name="Ekker H."/>
            <person name="Hong S.F."/>
            <person name="Kohchi T."/>
            <person name="Lin S.S."/>
            <person name="Liu L.D."/>
            <person name="Nakamura Y."/>
            <person name="Valeeva L.R."/>
            <person name="Shakirov E.V."/>
            <person name="Shippen D.E."/>
            <person name="Wei W.L."/>
            <person name="Yagura M."/>
            <person name="Yamaoka S."/>
            <person name="Yamato K.T."/>
            <person name="Liu C."/>
            <person name="Berger F."/>
        </authorList>
    </citation>
    <scope>NUCLEOTIDE SEQUENCE [LARGE SCALE GENOMIC DNA]</scope>
    <source>
        <strain evidence="6">Tak-1</strain>
    </source>
</reference>
<accession>A0A176VCY4</accession>
<protein>
    <submittedName>
        <fullName evidence="4">Uncharacterized protein</fullName>
    </submittedName>
</protein>
<dbReference type="EMBL" id="LVLJ01004062">
    <property type="protein sequence ID" value="OAE18437.1"/>
    <property type="molecule type" value="Genomic_DNA"/>
</dbReference>
<dbReference type="EMBL" id="AP019866">
    <property type="protein sequence ID" value="BBM98117.1"/>
    <property type="molecule type" value="Genomic_DNA"/>
</dbReference>
<reference evidence="3" key="2">
    <citation type="journal article" date="2019" name="Curr. Biol.">
        <title>Chromatin organization in early land plants reveals an ancestral association between H3K27me3, transposons, and constitutive heterochromatin.</title>
        <authorList>
            <person name="Montgomery S.A."/>
            <person name="Tanizawa Y."/>
            <person name="Galik B."/>
            <person name="Wang N."/>
            <person name="Ito T."/>
            <person name="Mochizuki T."/>
            <person name="Akimcheva S."/>
            <person name="Bowman J."/>
            <person name="Cognat V."/>
            <person name="Drouard L."/>
            <person name="Ekker H."/>
            <person name="Houng S."/>
            <person name="Kohchi T."/>
            <person name="Lin S."/>
            <person name="Liu L.D."/>
            <person name="Nakamura Y."/>
            <person name="Valeeva L.R."/>
            <person name="Shakirov E.V."/>
            <person name="Shippen D.E."/>
            <person name="Wei W."/>
            <person name="Yagura M."/>
            <person name="Yamaoka S."/>
            <person name="Yamato K.T."/>
            <person name="Liu C."/>
            <person name="Berger F."/>
        </authorList>
    </citation>
    <scope>NUCLEOTIDE SEQUENCE [LARGE SCALE GENOMIC DNA]</scope>
    <source>
        <strain evidence="3">Tak-1</strain>
    </source>
</reference>
<organism evidence="4 5">
    <name type="scientific">Marchantia polymorpha subsp. ruderalis</name>
    <dbReference type="NCBI Taxonomy" id="1480154"/>
    <lineage>
        <taxon>Eukaryota</taxon>
        <taxon>Viridiplantae</taxon>
        <taxon>Streptophyta</taxon>
        <taxon>Embryophyta</taxon>
        <taxon>Marchantiophyta</taxon>
        <taxon>Marchantiopsida</taxon>
        <taxon>Marchantiidae</taxon>
        <taxon>Marchantiales</taxon>
        <taxon>Marchantiaceae</taxon>
        <taxon>Marchantia</taxon>
    </lineage>
</organism>
<sequence length="315" mass="33952">MAASSRMLGLSLVLLLVALHPASVASMKHQDGWSSLVTGNVFCDQCMKNTVFPFALPMLGAKVSVECKAADGSMMASAEATTDFLGGFVASFKGMADLEGCKAYMKSSPDSSCSIAGYEGGGELKLRSKFFFTSFYGVEPMFFKPAAPKSFCPGSKPNPPPVPSLPGIPPLPPLPPLPPKPPGAPPITLPPMPWMQPSTCTADQWKNSDFFCHWKKATPFQTTVEIMFGKAAKKKYGDMNLYSALQGEDDLLKQAVAAMMNAYGNLKFSMSPKAVKKEFLLALKGPQQLKWDTAWKLKQANLGWGKGKCMLAPCK</sequence>
<evidence type="ECO:0000313" key="6">
    <source>
        <dbReference type="Proteomes" id="UP001162541"/>
    </source>
</evidence>
<evidence type="ECO:0000256" key="2">
    <source>
        <dbReference type="SAM" id="SignalP"/>
    </source>
</evidence>
<name>A0A176VCY4_MARPO</name>
<dbReference type="Proteomes" id="UP000077202">
    <property type="component" value="Unassembled WGS sequence"/>
</dbReference>
<gene>
    <name evidence="4" type="ORF">AXG93_3426s1300</name>
    <name evidence="3" type="ORF">Mp_1g10970</name>
</gene>
<dbReference type="Proteomes" id="UP001162541">
    <property type="component" value="Chromosome 1"/>
</dbReference>
<feature type="chain" id="PRO_5042333680" evidence="2">
    <location>
        <begin position="27"/>
        <end position="315"/>
    </location>
</feature>
<keyword evidence="5" id="KW-1185">Reference proteome</keyword>
<reference evidence="4 5" key="1">
    <citation type="submission" date="2016-03" db="EMBL/GenBank/DDBJ databases">
        <title>Mechanisms controlling the formation of the plant cell surface in tip-growing cells are functionally conserved among land plants.</title>
        <authorList>
            <person name="Honkanen S."/>
            <person name="Jones V.A."/>
            <person name="Morieri G."/>
            <person name="Champion C."/>
            <person name="Hetherington A.J."/>
            <person name="Kelly S."/>
            <person name="Saint-Marcoux D."/>
            <person name="Proust H."/>
            <person name="Prescott H."/>
            <person name="Dolan L."/>
        </authorList>
    </citation>
    <scope>NUCLEOTIDE SEQUENCE [LARGE SCALE GENOMIC DNA]</scope>
    <source>
        <strain evidence="5">cv. Tak-1 and cv. Tak-2</strain>
        <tissue evidence="4">Whole gametophyte</tissue>
    </source>
</reference>
<dbReference type="AlphaFoldDB" id="A0A176VCY4"/>
<keyword evidence="2" id="KW-0732">Signal</keyword>
<dbReference type="Pfam" id="PF01190">
    <property type="entry name" value="Pollen_Ole_e_1"/>
    <property type="match status" value="1"/>
</dbReference>
<feature type="signal peptide" evidence="2">
    <location>
        <begin position="1"/>
        <end position="26"/>
    </location>
</feature>
<evidence type="ECO:0000313" key="4">
    <source>
        <dbReference type="EMBL" id="OAE18437.1"/>
    </source>
</evidence>
<evidence type="ECO:0000256" key="1">
    <source>
        <dbReference type="SAM" id="MobiDB-lite"/>
    </source>
</evidence>
<evidence type="ECO:0000313" key="3">
    <source>
        <dbReference type="EMBL" id="BBM98117.1"/>
    </source>
</evidence>
<dbReference type="PANTHER" id="PTHR47273">
    <property type="entry name" value="EXPRESSED PROTEIN"/>
    <property type="match status" value="1"/>
</dbReference>
<dbReference type="PANTHER" id="PTHR47273:SF4">
    <property type="entry name" value="EXPRESSED PROTEIN"/>
    <property type="match status" value="1"/>
</dbReference>